<dbReference type="GO" id="GO:0003677">
    <property type="term" value="F:DNA binding"/>
    <property type="evidence" value="ECO:0007669"/>
    <property type="project" value="InterPro"/>
</dbReference>
<dbReference type="InterPro" id="IPR038390">
    <property type="entry name" value="Metal_Tscrpt_repr_sf"/>
</dbReference>
<dbReference type="AlphaFoldDB" id="A0A2M7W2M3"/>
<dbReference type="Gene3D" id="1.20.58.1000">
    <property type="entry name" value="Metal-sensitive repressor, helix protomer"/>
    <property type="match status" value="1"/>
</dbReference>
<evidence type="ECO:0008006" key="3">
    <source>
        <dbReference type="Google" id="ProtNLM"/>
    </source>
</evidence>
<dbReference type="PANTHER" id="PTHR33677:SF5">
    <property type="entry name" value="TRANSCRIPTIONAL REPRESSOR FRMR"/>
    <property type="match status" value="1"/>
</dbReference>
<dbReference type="EMBL" id="PFQB01000031">
    <property type="protein sequence ID" value="PJA14956.1"/>
    <property type="molecule type" value="Genomic_DNA"/>
</dbReference>
<dbReference type="Proteomes" id="UP000228952">
    <property type="component" value="Unassembled WGS sequence"/>
</dbReference>
<gene>
    <name evidence="1" type="ORF">COX64_01460</name>
</gene>
<dbReference type="GO" id="GO:0045892">
    <property type="term" value="P:negative regulation of DNA-templated transcription"/>
    <property type="evidence" value="ECO:0007669"/>
    <property type="project" value="UniProtKB-ARBA"/>
</dbReference>
<organism evidence="1 2">
    <name type="scientific">Candidatus Dojkabacteria bacterium CG_4_10_14_0_2_um_filter_Dojkabacteria_WS6_41_15</name>
    <dbReference type="NCBI Taxonomy" id="2014249"/>
    <lineage>
        <taxon>Bacteria</taxon>
        <taxon>Candidatus Dojkabacteria</taxon>
    </lineage>
</organism>
<proteinExistence type="predicted"/>
<accession>A0A2M7W2M3</accession>
<evidence type="ECO:0000313" key="2">
    <source>
        <dbReference type="Proteomes" id="UP000228952"/>
    </source>
</evidence>
<dbReference type="PANTHER" id="PTHR33677">
    <property type="entry name" value="TRANSCRIPTIONAL REPRESSOR FRMR-RELATED"/>
    <property type="match status" value="1"/>
</dbReference>
<dbReference type="InterPro" id="IPR003735">
    <property type="entry name" value="Metal_Tscrpt_repr"/>
</dbReference>
<evidence type="ECO:0000313" key="1">
    <source>
        <dbReference type="EMBL" id="PJA14956.1"/>
    </source>
</evidence>
<name>A0A2M7W2M3_9BACT</name>
<sequence>MEKDITARIRNLVGQLEAVVRMRDSGVRCDEQLTQLKAVRAGVSAVMQKIIEKELAQCTKFAERKQVMAKLFAELIHHAS</sequence>
<protein>
    <recommendedName>
        <fullName evidence="3">Transcriptional regulator</fullName>
    </recommendedName>
</protein>
<dbReference type="Pfam" id="PF02583">
    <property type="entry name" value="Trns_repr_metal"/>
    <property type="match status" value="1"/>
</dbReference>
<dbReference type="GO" id="GO:0046872">
    <property type="term" value="F:metal ion binding"/>
    <property type="evidence" value="ECO:0007669"/>
    <property type="project" value="InterPro"/>
</dbReference>
<reference evidence="2" key="1">
    <citation type="submission" date="2017-09" db="EMBL/GenBank/DDBJ databases">
        <title>Depth-based differentiation of microbial function through sediment-hosted aquifers and enrichment of novel symbionts in the deep terrestrial subsurface.</title>
        <authorList>
            <person name="Probst A.J."/>
            <person name="Ladd B."/>
            <person name="Jarett J.K."/>
            <person name="Geller-Mcgrath D.E."/>
            <person name="Sieber C.M.K."/>
            <person name="Emerson J.B."/>
            <person name="Anantharaman K."/>
            <person name="Thomas B.C."/>
            <person name="Malmstrom R."/>
            <person name="Stieglmeier M."/>
            <person name="Klingl A."/>
            <person name="Woyke T."/>
            <person name="Ryan C.M."/>
            <person name="Banfield J.F."/>
        </authorList>
    </citation>
    <scope>NUCLEOTIDE SEQUENCE [LARGE SCALE GENOMIC DNA]</scope>
</reference>
<comment type="caution">
    <text evidence="1">The sequence shown here is derived from an EMBL/GenBank/DDBJ whole genome shotgun (WGS) entry which is preliminary data.</text>
</comment>